<protein>
    <submittedName>
        <fullName evidence="1">Uncharacterized protein</fullName>
    </submittedName>
</protein>
<accession>A0A484HFZ9</accession>
<dbReference type="AlphaFoldDB" id="A0A484HFZ9"/>
<proteinExistence type="predicted"/>
<evidence type="ECO:0000313" key="1">
    <source>
        <dbReference type="EMBL" id="VEN73360.1"/>
    </source>
</evidence>
<name>A0A484HFZ9_9BACT</name>
<gene>
    <name evidence="1" type="ORF">EPICR_160022</name>
</gene>
<sequence length="72" mass="8588">MKFEWDKEKERHDDLSEEYDFDYSKATRGKYFKRLLKEGSNVVILDPDIARAFPNSFAVNEALRSLIESRRD</sequence>
<dbReference type="EMBL" id="CAACVI010000008">
    <property type="protein sequence ID" value="VEN73360.1"/>
    <property type="molecule type" value="Genomic_DNA"/>
</dbReference>
<reference evidence="1" key="1">
    <citation type="submission" date="2019-01" db="EMBL/GenBank/DDBJ databases">
        <authorList>
            <consortium name="Genoscope - CEA"/>
            <person name="William W."/>
        </authorList>
    </citation>
    <scope>NUCLEOTIDE SEQUENCE</scope>
    <source>
        <strain evidence="1">CR-1</strain>
    </source>
</reference>
<organism evidence="1">
    <name type="scientific">uncultured Desulfobacteraceae bacterium</name>
    <dbReference type="NCBI Taxonomy" id="218296"/>
    <lineage>
        <taxon>Bacteria</taxon>
        <taxon>Pseudomonadati</taxon>
        <taxon>Thermodesulfobacteriota</taxon>
        <taxon>Desulfobacteria</taxon>
        <taxon>Desulfobacterales</taxon>
        <taxon>Desulfobacteraceae</taxon>
        <taxon>environmental samples</taxon>
    </lineage>
</organism>